<keyword evidence="2" id="KW-0812">Transmembrane</keyword>
<feature type="compositionally biased region" description="Basic residues" evidence="1">
    <location>
        <begin position="41"/>
        <end position="50"/>
    </location>
</feature>
<evidence type="ECO:0000313" key="4">
    <source>
        <dbReference type="Proteomes" id="UP000230557"/>
    </source>
</evidence>
<dbReference type="AlphaFoldDB" id="A0A2H0VDR0"/>
<feature type="transmembrane region" description="Helical" evidence="2">
    <location>
        <begin position="266"/>
        <end position="287"/>
    </location>
</feature>
<feature type="compositionally biased region" description="Basic and acidic residues" evidence="1">
    <location>
        <begin position="1"/>
        <end position="14"/>
    </location>
</feature>
<feature type="transmembrane region" description="Helical" evidence="2">
    <location>
        <begin position="189"/>
        <end position="205"/>
    </location>
</feature>
<name>A0A2H0VDR0_9BACT</name>
<gene>
    <name evidence="3" type="ORF">COT91_02405</name>
</gene>
<keyword evidence="2" id="KW-0472">Membrane</keyword>
<evidence type="ECO:0000313" key="3">
    <source>
        <dbReference type="EMBL" id="PIR97242.1"/>
    </source>
</evidence>
<feature type="compositionally biased region" description="Basic and acidic residues" evidence="1">
    <location>
        <begin position="51"/>
        <end position="60"/>
    </location>
</feature>
<sequence>MIRYLSDKEREELGKGGGGYSSETDTPSGNSGGEDLGVERSKKRKQKKSDKKKEREDKYARKLNRARRIAQLGQAAAKIGGQGDLADILGAVGGISGAMGGKKEERAKKLRRVGSKIGGQGDLADILGAVGGISGAIGVEKDEIAEKLRRVESNIVGSEAARFAKGEGVIRKGYEKLAAKKGYKVPKKVGAGGAAAIGGAVSGLLQGEGVVGAGKNAISWYLKYAAFAALFTLVGFFPGLIYLNFHYIASKFGSKIFGSFTLIEKVMYWTANGIGLVLIILVFVIALTPFIALCNLDGIAGAGTTVAKWTGILPSSVCDAFSISKGGNTVESIVPTTSEVCSDPGFLEELAVQNNTPITPQNDPETVALLNCIASAEDHASAIGGFAQNDEQYLSSGGYNIYTFDNDHPTCNITRGDPICDPTGICSHAINSCHYGGSKEFGGRQGALAIDYAVTGNLGQDIVNTALACGAKSARCENSAGATVGCLSGTATHVHVTTAGCDGN</sequence>
<keyword evidence="2" id="KW-1133">Transmembrane helix</keyword>
<feature type="transmembrane region" description="Helical" evidence="2">
    <location>
        <begin position="225"/>
        <end position="245"/>
    </location>
</feature>
<dbReference type="Proteomes" id="UP000230557">
    <property type="component" value="Unassembled WGS sequence"/>
</dbReference>
<evidence type="ECO:0000256" key="2">
    <source>
        <dbReference type="SAM" id="Phobius"/>
    </source>
</evidence>
<accession>A0A2H0VDR0</accession>
<protein>
    <submittedName>
        <fullName evidence="3">Uncharacterized protein</fullName>
    </submittedName>
</protein>
<reference evidence="4" key="1">
    <citation type="submission" date="2017-09" db="EMBL/GenBank/DDBJ databases">
        <title>Depth-based differentiation of microbial function through sediment-hosted aquifers and enrichment of novel symbionts in the deep terrestrial subsurface.</title>
        <authorList>
            <person name="Probst A.J."/>
            <person name="Ladd B."/>
            <person name="Jarett J.K."/>
            <person name="Geller-Mcgrath D.E."/>
            <person name="Sieber C.M.K."/>
            <person name="Emerson J.B."/>
            <person name="Anantharaman K."/>
            <person name="Thomas B.C."/>
            <person name="Malmstrom R."/>
            <person name="Stieglmeier M."/>
            <person name="Klingl A."/>
            <person name="Woyke T."/>
            <person name="Ryan C.M."/>
            <person name="Banfield J.F."/>
        </authorList>
    </citation>
    <scope>NUCLEOTIDE SEQUENCE [LARGE SCALE GENOMIC DNA]</scope>
</reference>
<feature type="region of interest" description="Disordered" evidence="1">
    <location>
        <begin position="1"/>
        <end position="62"/>
    </location>
</feature>
<organism evidence="3 4">
    <name type="scientific">Candidatus Doudnabacteria bacterium CG10_big_fil_rev_8_21_14_0_10_41_10</name>
    <dbReference type="NCBI Taxonomy" id="1974551"/>
    <lineage>
        <taxon>Bacteria</taxon>
        <taxon>Candidatus Doudnaibacteriota</taxon>
    </lineage>
</organism>
<proteinExistence type="predicted"/>
<comment type="caution">
    <text evidence="3">The sequence shown here is derived from an EMBL/GenBank/DDBJ whole genome shotgun (WGS) entry which is preliminary data.</text>
</comment>
<dbReference type="EMBL" id="PFAJ01000034">
    <property type="protein sequence ID" value="PIR97242.1"/>
    <property type="molecule type" value="Genomic_DNA"/>
</dbReference>
<evidence type="ECO:0000256" key="1">
    <source>
        <dbReference type="SAM" id="MobiDB-lite"/>
    </source>
</evidence>